<dbReference type="PANTHER" id="PTHR34856">
    <property type="entry name" value="PROTEIN NRFD"/>
    <property type="match status" value="1"/>
</dbReference>
<evidence type="ECO:0000256" key="1">
    <source>
        <dbReference type="ARBA" id="ARBA00004651"/>
    </source>
</evidence>
<dbReference type="Gene3D" id="1.20.1630.10">
    <property type="entry name" value="Formate dehydrogenase/DMSO reductase domain"/>
    <property type="match status" value="1"/>
</dbReference>
<feature type="transmembrane region" description="Helical" evidence="7">
    <location>
        <begin position="69"/>
        <end position="92"/>
    </location>
</feature>
<dbReference type="InterPro" id="IPR052049">
    <property type="entry name" value="Electron_transfer_protein"/>
</dbReference>
<feature type="transmembrane region" description="Helical" evidence="7">
    <location>
        <begin position="212"/>
        <end position="236"/>
    </location>
</feature>
<feature type="transmembrane region" description="Helical" evidence="7">
    <location>
        <begin position="366"/>
        <end position="385"/>
    </location>
</feature>
<keyword evidence="9" id="KW-1185">Reference proteome</keyword>
<dbReference type="KEGG" id="sdr:SCD_n03114"/>
<gene>
    <name evidence="8" type="primary">arxC</name>
    <name evidence="8" type="ORF">SCD_n03114</name>
</gene>
<feature type="transmembrane region" description="Helical" evidence="7">
    <location>
        <begin position="257"/>
        <end position="275"/>
    </location>
</feature>
<keyword evidence="4 7" id="KW-0812">Transmembrane</keyword>
<keyword evidence="8" id="KW-0614">Plasmid</keyword>
<reference evidence="8 9" key="1">
    <citation type="journal article" date="2012" name="Appl. Environ. Microbiol.">
        <title>Draft genome sequence of a psychrotolerant sulfur-oxidizing bacterium, Sulfuricella denitrificans skB26, and proteomic insights into cold adaptation.</title>
        <authorList>
            <person name="Watanabe T."/>
            <person name="Kojima H."/>
            <person name="Fukui M."/>
        </authorList>
    </citation>
    <scope>NUCLEOTIDE SEQUENCE [LARGE SCALE GENOMIC DNA]</scope>
    <source>
        <strain evidence="9">skB26</strain>
        <plasmid evidence="8 9">pSCD</plasmid>
    </source>
</reference>
<comment type="subcellular location">
    <subcellularLocation>
        <location evidence="1">Cell membrane</location>
        <topology evidence="1">Multi-pass membrane protein</topology>
    </subcellularLocation>
</comment>
<keyword evidence="5 7" id="KW-1133">Transmembrane helix</keyword>
<feature type="transmembrane region" description="Helical" evidence="7">
    <location>
        <begin position="176"/>
        <end position="200"/>
    </location>
</feature>
<dbReference type="PANTHER" id="PTHR34856:SF2">
    <property type="entry name" value="PROTEIN NRFD"/>
    <property type="match status" value="1"/>
</dbReference>
<dbReference type="OrthoDB" id="6113252at2"/>
<dbReference type="GO" id="GO:0005886">
    <property type="term" value="C:plasma membrane"/>
    <property type="evidence" value="ECO:0007669"/>
    <property type="project" value="UniProtKB-SubCell"/>
</dbReference>
<protein>
    <submittedName>
        <fullName evidence="8">Polysulfide reductase, NrfD</fullName>
    </submittedName>
</protein>
<accession>S6AE44</accession>
<evidence type="ECO:0000256" key="2">
    <source>
        <dbReference type="ARBA" id="ARBA00008929"/>
    </source>
</evidence>
<comment type="similarity">
    <text evidence="2">Belongs to the NrfD family.</text>
</comment>
<keyword evidence="3" id="KW-1003">Cell membrane</keyword>
<evidence type="ECO:0000256" key="4">
    <source>
        <dbReference type="ARBA" id="ARBA00022692"/>
    </source>
</evidence>
<keyword evidence="6 7" id="KW-0472">Membrane</keyword>
<feature type="transmembrane region" description="Helical" evidence="7">
    <location>
        <begin position="104"/>
        <end position="123"/>
    </location>
</feature>
<evidence type="ECO:0000256" key="6">
    <source>
        <dbReference type="ARBA" id="ARBA00023136"/>
    </source>
</evidence>
<dbReference type="Proteomes" id="UP000015559">
    <property type="component" value="Plasmid pSCD"/>
</dbReference>
<dbReference type="RefSeq" id="WP_009207742.1">
    <property type="nucleotide sequence ID" value="NC_022358.1"/>
</dbReference>
<evidence type="ECO:0000313" key="9">
    <source>
        <dbReference type="Proteomes" id="UP000015559"/>
    </source>
</evidence>
<sequence length="409" mass="45055">MNFTYPKTPSEAVSGALKMFGESHTTATIWKLSVAVLLASLAFVFYMLFTEGHAAFNTSSDGVNWGSAIATYVFFALISSGLTIIASLSTVFGFKQFYPIAKRCIWLAIVTLIAGFSVLALELGHPFRMLWAVPLGMQIHSPMFWMGVFYTIDLGLLLVKFYLMWKEDWDSPFSHFIGNAGFMAVILASGMLGLLFGSMAMRPMWFGSATSVFYILSGVLSGAAAIVFSVHLAYGFNTKNMPEPLRLLAQGDQLPKVFATLIGIVLLFLLTRIWVGLWSNIDGMEGFVALLKTPWFHIEVWVCLALPFLMMLTPSMQVDPKWQVRASFLVLLGMFIERLQFIVAGQNVPMFKGTWMNAVTPYTPSLTEWALVAVGISAALALYALGDRLFNLSDAPKVSMEAAGQLARG</sequence>
<dbReference type="Pfam" id="PF03916">
    <property type="entry name" value="NrfD"/>
    <property type="match status" value="1"/>
</dbReference>
<organism evidence="8 9">
    <name type="scientific">Sulfuricella denitrificans (strain DSM 22764 / NBRC 105220 / skB26)</name>
    <dbReference type="NCBI Taxonomy" id="1163617"/>
    <lineage>
        <taxon>Bacteria</taxon>
        <taxon>Pseudomonadati</taxon>
        <taxon>Pseudomonadota</taxon>
        <taxon>Betaproteobacteria</taxon>
        <taxon>Nitrosomonadales</taxon>
        <taxon>Sulfuricellaceae</taxon>
        <taxon>Sulfuricella</taxon>
    </lineage>
</organism>
<evidence type="ECO:0000313" key="8">
    <source>
        <dbReference type="EMBL" id="BAN36913.1"/>
    </source>
</evidence>
<evidence type="ECO:0000256" key="5">
    <source>
        <dbReference type="ARBA" id="ARBA00022989"/>
    </source>
</evidence>
<feature type="transmembrane region" description="Helical" evidence="7">
    <location>
        <begin position="326"/>
        <end position="346"/>
    </location>
</feature>
<proteinExistence type="inferred from homology"/>
<feature type="transmembrane region" description="Helical" evidence="7">
    <location>
        <begin position="295"/>
        <end position="314"/>
    </location>
</feature>
<dbReference type="HOGENOM" id="CLU_045348_3_1_4"/>
<name>S6AE44_SULDS</name>
<evidence type="ECO:0000256" key="7">
    <source>
        <dbReference type="SAM" id="Phobius"/>
    </source>
</evidence>
<dbReference type="EMBL" id="AP013067">
    <property type="protein sequence ID" value="BAN36913.1"/>
    <property type="molecule type" value="Genomic_DNA"/>
</dbReference>
<dbReference type="InterPro" id="IPR005614">
    <property type="entry name" value="NrfD-like"/>
</dbReference>
<feature type="transmembrane region" description="Helical" evidence="7">
    <location>
        <begin position="28"/>
        <end position="49"/>
    </location>
</feature>
<geneLocation type="plasmid" evidence="8 9">
    <name>pSCD</name>
</geneLocation>
<feature type="transmembrane region" description="Helical" evidence="7">
    <location>
        <begin position="143"/>
        <end position="164"/>
    </location>
</feature>
<evidence type="ECO:0000256" key="3">
    <source>
        <dbReference type="ARBA" id="ARBA00022475"/>
    </source>
</evidence>
<dbReference type="AlphaFoldDB" id="S6AE44"/>